<comment type="caution">
    <text evidence="1">The sequence shown here is derived from an EMBL/GenBank/DDBJ whole genome shotgun (WGS) entry which is preliminary data.</text>
</comment>
<dbReference type="AlphaFoldDB" id="A0A3M7P3T8"/>
<organism evidence="1 2">
    <name type="scientific">Brachionus plicatilis</name>
    <name type="common">Marine rotifer</name>
    <name type="synonym">Brachionus muelleri</name>
    <dbReference type="NCBI Taxonomy" id="10195"/>
    <lineage>
        <taxon>Eukaryota</taxon>
        <taxon>Metazoa</taxon>
        <taxon>Spiralia</taxon>
        <taxon>Gnathifera</taxon>
        <taxon>Rotifera</taxon>
        <taxon>Eurotatoria</taxon>
        <taxon>Monogononta</taxon>
        <taxon>Pseudotrocha</taxon>
        <taxon>Ploima</taxon>
        <taxon>Brachionidae</taxon>
        <taxon>Brachionus</taxon>
    </lineage>
</organism>
<reference evidence="1 2" key="1">
    <citation type="journal article" date="2018" name="Sci. Rep.">
        <title>Genomic signatures of local adaptation to the degree of environmental predictability in rotifers.</title>
        <authorList>
            <person name="Franch-Gras L."/>
            <person name="Hahn C."/>
            <person name="Garcia-Roger E.M."/>
            <person name="Carmona M.J."/>
            <person name="Serra M."/>
            <person name="Gomez A."/>
        </authorList>
    </citation>
    <scope>NUCLEOTIDE SEQUENCE [LARGE SCALE GENOMIC DNA]</scope>
    <source>
        <strain evidence="1">HYR1</strain>
    </source>
</reference>
<protein>
    <submittedName>
        <fullName evidence="1">Uncharacterized protein</fullName>
    </submittedName>
</protein>
<dbReference type="EMBL" id="REGN01013628">
    <property type="protein sequence ID" value="RMZ93683.1"/>
    <property type="molecule type" value="Genomic_DNA"/>
</dbReference>
<name>A0A3M7P3T8_BRAPC</name>
<accession>A0A3M7P3T8</accession>
<gene>
    <name evidence="1" type="ORF">BpHYR1_029961</name>
</gene>
<proteinExistence type="predicted"/>
<keyword evidence="2" id="KW-1185">Reference proteome</keyword>
<evidence type="ECO:0000313" key="1">
    <source>
        <dbReference type="EMBL" id="RMZ93683.1"/>
    </source>
</evidence>
<dbReference type="Proteomes" id="UP000276133">
    <property type="component" value="Unassembled WGS sequence"/>
</dbReference>
<sequence length="61" mass="7098">MTSSQTQQTGLICSIECKFYSWSDLKFIQVLQLSQTRLAQKSEKNQAKRLMLKHGLFFSKI</sequence>
<evidence type="ECO:0000313" key="2">
    <source>
        <dbReference type="Proteomes" id="UP000276133"/>
    </source>
</evidence>